<dbReference type="EMBL" id="PGUY01000026">
    <property type="protein sequence ID" value="PLT30238.1"/>
    <property type="molecule type" value="Genomic_DNA"/>
</dbReference>
<sequence>MASVSEDRSLVALMRKQSIRRAGREKRLFFSWTAWLMTRGSQLVAGQHRKAEDGAFQILLKYTLHEDPTISKN</sequence>
<proteinExistence type="predicted"/>
<accession>A0A2N5M786</accession>
<evidence type="ECO:0000313" key="2">
    <source>
        <dbReference type="Proteomes" id="UP000234748"/>
    </source>
</evidence>
<evidence type="ECO:0000313" key="1">
    <source>
        <dbReference type="EMBL" id="PLT30238.1"/>
    </source>
</evidence>
<comment type="caution">
    <text evidence="1">The sequence shown here is derived from an EMBL/GenBank/DDBJ whole genome shotgun (WGS) entry which is preliminary data.</text>
</comment>
<dbReference type="AlphaFoldDB" id="A0A2N5M786"/>
<protein>
    <submittedName>
        <fullName evidence="1">Uncharacterized protein</fullName>
    </submittedName>
</protein>
<name>A0A2N5M786_9BACI</name>
<keyword evidence="2" id="KW-1185">Reference proteome</keyword>
<gene>
    <name evidence="1" type="ORF">CUU66_08720</name>
</gene>
<reference evidence="1 2" key="1">
    <citation type="submission" date="2017-11" db="EMBL/GenBank/DDBJ databases">
        <title>Comparitive Functional Genomics of Dry Heat Resistant strains isolated from the Viking Spacecraft.</title>
        <authorList>
            <person name="Seuylemezian A."/>
            <person name="Cooper K."/>
            <person name="Vaishampayan P."/>
        </authorList>
    </citation>
    <scope>NUCLEOTIDE SEQUENCE [LARGE SCALE GENOMIC DNA]</scope>
    <source>
        <strain evidence="1 2">V1-29</strain>
    </source>
</reference>
<organism evidence="1 2">
    <name type="scientific">Peribacillus deserti</name>
    <dbReference type="NCBI Taxonomy" id="673318"/>
    <lineage>
        <taxon>Bacteria</taxon>
        <taxon>Bacillati</taxon>
        <taxon>Bacillota</taxon>
        <taxon>Bacilli</taxon>
        <taxon>Bacillales</taxon>
        <taxon>Bacillaceae</taxon>
        <taxon>Peribacillus</taxon>
    </lineage>
</organism>
<dbReference type="Proteomes" id="UP000234748">
    <property type="component" value="Unassembled WGS sequence"/>
</dbReference>